<keyword evidence="7 11" id="KW-0573">Peptidoglycan synthesis</keyword>
<evidence type="ECO:0000256" key="9">
    <source>
        <dbReference type="ARBA" id="ARBA00023136"/>
    </source>
</evidence>
<evidence type="ECO:0000256" key="10">
    <source>
        <dbReference type="ARBA" id="ARBA00023316"/>
    </source>
</evidence>
<evidence type="ECO:0000256" key="2">
    <source>
        <dbReference type="ARBA" id="ARBA00022519"/>
    </source>
</evidence>
<dbReference type="GO" id="GO:0009252">
    <property type="term" value="P:peptidoglycan biosynthetic process"/>
    <property type="evidence" value="ECO:0007669"/>
    <property type="project" value="UniProtKB-UniRule"/>
</dbReference>
<evidence type="ECO:0000256" key="3">
    <source>
        <dbReference type="ARBA" id="ARBA00022676"/>
    </source>
</evidence>
<comment type="caution">
    <text evidence="13">The sequence shown here is derived from an EMBL/GenBank/DDBJ whole genome shotgun (WGS) entry which is preliminary data.</text>
</comment>
<keyword evidence="3 11" id="KW-0328">Glycosyltransferase</keyword>
<keyword evidence="8 11" id="KW-1133">Transmembrane helix</keyword>
<evidence type="ECO:0000256" key="8">
    <source>
        <dbReference type="ARBA" id="ARBA00022989"/>
    </source>
</evidence>
<dbReference type="GO" id="GO:0009274">
    <property type="term" value="C:peptidoglycan-based cell wall"/>
    <property type="evidence" value="ECO:0007669"/>
    <property type="project" value="InterPro"/>
</dbReference>
<dbReference type="SUPFAM" id="SSF53955">
    <property type="entry name" value="Lysozyme-like"/>
    <property type="match status" value="1"/>
</dbReference>
<keyword evidence="9 11" id="KW-0472">Membrane</keyword>
<reference evidence="13 14" key="1">
    <citation type="submission" date="2018-05" db="EMBL/GenBank/DDBJ databases">
        <title>Draft Genome Sequences for a Diverse set of 7 Haemophilus Species.</title>
        <authorList>
            <person name="Nichols M."/>
            <person name="Topaz N."/>
            <person name="Wang X."/>
            <person name="Wang X."/>
            <person name="Boxrud D."/>
        </authorList>
    </citation>
    <scope>NUCLEOTIDE SEQUENCE [LARGE SCALE GENOMIC DNA]</scope>
    <source>
        <strain evidence="13 14">C2010039593</strain>
    </source>
</reference>
<evidence type="ECO:0000259" key="12">
    <source>
        <dbReference type="Pfam" id="PF00912"/>
    </source>
</evidence>
<dbReference type="InterPro" id="IPR036950">
    <property type="entry name" value="PBP_transglycosylase"/>
</dbReference>
<dbReference type="InterPro" id="IPR011812">
    <property type="entry name" value="Pep_trsgly"/>
</dbReference>
<evidence type="ECO:0000313" key="14">
    <source>
        <dbReference type="Proteomes" id="UP000253999"/>
    </source>
</evidence>
<keyword evidence="1 11" id="KW-1003">Cell membrane</keyword>
<gene>
    <name evidence="11" type="primary">mtgA</name>
    <name evidence="13" type="ORF">DPV98_01195</name>
</gene>
<dbReference type="PANTHER" id="PTHR30400:SF0">
    <property type="entry name" value="BIOSYNTHETIC PEPTIDOGLYCAN TRANSGLYCOSYLASE"/>
    <property type="match status" value="1"/>
</dbReference>
<dbReference type="PANTHER" id="PTHR30400">
    <property type="entry name" value="MONOFUNCTIONAL BIOSYNTHETIC PEPTIDOGLYCAN TRANSGLYCOSYLASE"/>
    <property type="match status" value="1"/>
</dbReference>
<evidence type="ECO:0000256" key="11">
    <source>
        <dbReference type="HAMAP-Rule" id="MF_00766"/>
    </source>
</evidence>
<dbReference type="GO" id="GO:0005886">
    <property type="term" value="C:plasma membrane"/>
    <property type="evidence" value="ECO:0007669"/>
    <property type="project" value="UniProtKB-SubCell"/>
</dbReference>
<dbReference type="InterPro" id="IPR023346">
    <property type="entry name" value="Lysozyme-like_dom_sf"/>
</dbReference>
<proteinExistence type="inferred from homology"/>
<dbReference type="GO" id="GO:0008360">
    <property type="term" value="P:regulation of cell shape"/>
    <property type="evidence" value="ECO:0007669"/>
    <property type="project" value="UniProtKB-KW"/>
</dbReference>
<evidence type="ECO:0000256" key="4">
    <source>
        <dbReference type="ARBA" id="ARBA00022679"/>
    </source>
</evidence>
<dbReference type="STRING" id="735.B0185_03485"/>
<dbReference type="EMBL" id="QEQD01000001">
    <property type="protein sequence ID" value="RDF05915.1"/>
    <property type="molecule type" value="Genomic_DNA"/>
</dbReference>
<accession>A0A369ZGN3</accession>
<organism evidence="13 14">
    <name type="scientific">Haemophilus parahaemolyticus</name>
    <dbReference type="NCBI Taxonomy" id="735"/>
    <lineage>
        <taxon>Bacteria</taxon>
        <taxon>Pseudomonadati</taxon>
        <taxon>Pseudomonadota</taxon>
        <taxon>Gammaproteobacteria</taxon>
        <taxon>Pasteurellales</taxon>
        <taxon>Pasteurellaceae</taxon>
        <taxon>Haemophilus</taxon>
    </lineage>
</organism>
<dbReference type="Pfam" id="PF00912">
    <property type="entry name" value="Transgly"/>
    <property type="match status" value="1"/>
</dbReference>
<dbReference type="InterPro" id="IPR001264">
    <property type="entry name" value="Glyco_trans_51"/>
</dbReference>
<comment type="similarity">
    <text evidence="11">Belongs to the glycosyltransferase 51 family.</text>
</comment>
<evidence type="ECO:0000256" key="1">
    <source>
        <dbReference type="ARBA" id="ARBA00022475"/>
    </source>
</evidence>
<comment type="function">
    <text evidence="11">Peptidoglycan polymerase that catalyzes glycan chain elongation from lipid-linked precursors.</text>
</comment>
<keyword evidence="6 11" id="KW-0133">Cell shape</keyword>
<dbReference type="GO" id="GO:0008955">
    <property type="term" value="F:peptidoglycan glycosyltransferase activity"/>
    <property type="evidence" value="ECO:0007669"/>
    <property type="project" value="UniProtKB-UniRule"/>
</dbReference>
<keyword evidence="10 11" id="KW-0961">Cell wall biogenesis/degradation</keyword>
<dbReference type="UniPathway" id="UPA00219"/>
<dbReference type="GO" id="GO:0071555">
    <property type="term" value="P:cell wall organization"/>
    <property type="evidence" value="ECO:0007669"/>
    <property type="project" value="UniProtKB-KW"/>
</dbReference>
<feature type="transmembrane region" description="Helical" evidence="11">
    <location>
        <begin position="50"/>
        <end position="71"/>
    </location>
</feature>
<comment type="pathway">
    <text evidence="11">Cell wall biogenesis; peptidoglycan biosynthesis.</text>
</comment>
<dbReference type="Gene3D" id="1.10.3810.10">
    <property type="entry name" value="Biosynthetic peptidoglycan transglycosylase-like"/>
    <property type="match status" value="1"/>
</dbReference>
<protein>
    <recommendedName>
        <fullName evidence="11">Biosynthetic peptidoglycan transglycosylase</fullName>
        <ecNumber evidence="11">2.4.99.28</ecNumber>
    </recommendedName>
    <alternativeName>
        <fullName evidence="11">Glycan polymerase</fullName>
    </alternativeName>
    <alternativeName>
        <fullName evidence="11">Peptidoglycan glycosyltransferase MtgA</fullName>
        <shortName evidence="11">PGT</shortName>
    </alternativeName>
</protein>
<dbReference type="RefSeq" id="WP_111312292.1">
    <property type="nucleotide sequence ID" value="NZ_CAUUCS010000019.1"/>
</dbReference>
<evidence type="ECO:0000256" key="6">
    <source>
        <dbReference type="ARBA" id="ARBA00022960"/>
    </source>
</evidence>
<sequence length="268" mass="30534">MVKRRKSRKRRSSGLFKSAKKLFNLVLSFYIPKEVTSKLGWAWFGSSRVGAPLLVGLLGVILLFSTVPVPYSSYMVQQKINHLLDRKPYEIKKKWVSLDKISWQMQMAVIASEDQKFESHFGIDLNAIQIALQNNAKSKKVRGGSTISQQTVKNMFLWHGQSWIRKGIELPLTFAIEQLWGKERILEVYLNIAEFGYGIFGVEAAAQTFFKKSAKNLTLNEAALLAASLPNPNIYRVDRPGVIMKKRQVWIIRQVSALGGQQYLSRLE</sequence>
<feature type="domain" description="Glycosyl transferase family 51" evidence="12">
    <location>
        <begin position="89"/>
        <end position="255"/>
    </location>
</feature>
<comment type="catalytic activity">
    <reaction evidence="11">
        <text>[GlcNAc-(1-&gt;4)-Mur2Ac(oyl-L-Ala-gamma-D-Glu-L-Lys-D-Ala-D-Ala)](n)-di-trans,octa-cis-undecaprenyl diphosphate + beta-D-GlcNAc-(1-&gt;4)-Mur2Ac(oyl-L-Ala-gamma-D-Glu-L-Lys-D-Ala-D-Ala)-di-trans,octa-cis-undecaprenyl diphosphate = [GlcNAc-(1-&gt;4)-Mur2Ac(oyl-L-Ala-gamma-D-Glu-L-Lys-D-Ala-D-Ala)](n+1)-di-trans,octa-cis-undecaprenyl diphosphate + di-trans,octa-cis-undecaprenyl diphosphate + H(+)</text>
        <dbReference type="Rhea" id="RHEA:23708"/>
        <dbReference type="Rhea" id="RHEA-COMP:9602"/>
        <dbReference type="Rhea" id="RHEA-COMP:9603"/>
        <dbReference type="ChEBI" id="CHEBI:15378"/>
        <dbReference type="ChEBI" id="CHEBI:58405"/>
        <dbReference type="ChEBI" id="CHEBI:60033"/>
        <dbReference type="ChEBI" id="CHEBI:78435"/>
        <dbReference type="EC" id="2.4.99.28"/>
    </reaction>
</comment>
<dbReference type="Proteomes" id="UP000253999">
    <property type="component" value="Unassembled WGS sequence"/>
</dbReference>
<name>A0A369ZGN3_HAEPH</name>
<keyword evidence="2 11" id="KW-0997">Cell inner membrane</keyword>
<keyword evidence="5 11" id="KW-0812">Transmembrane</keyword>
<evidence type="ECO:0000313" key="13">
    <source>
        <dbReference type="EMBL" id="RDF05915.1"/>
    </source>
</evidence>
<dbReference type="GO" id="GO:0016763">
    <property type="term" value="F:pentosyltransferase activity"/>
    <property type="evidence" value="ECO:0007669"/>
    <property type="project" value="InterPro"/>
</dbReference>
<evidence type="ECO:0000256" key="5">
    <source>
        <dbReference type="ARBA" id="ARBA00022692"/>
    </source>
</evidence>
<dbReference type="EC" id="2.4.99.28" evidence="11"/>
<dbReference type="HAMAP" id="MF_00766">
    <property type="entry name" value="PGT_MtgA"/>
    <property type="match status" value="1"/>
</dbReference>
<comment type="subcellular location">
    <subcellularLocation>
        <location evidence="11">Cell inner membrane</location>
        <topology evidence="11">Single-pass membrane protein</topology>
    </subcellularLocation>
</comment>
<evidence type="ECO:0000256" key="7">
    <source>
        <dbReference type="ARBA" id="ARBA00022984"/>
    </source>
</evidence>
<dbReference type="AlphaFoldDB" id="A0A369ZGN3"/>
<dbReference type="NCBIfam" id="TIGR02070">
    <property type="entry name" value="mono_pep_trsgly"/>
    <property type="match status" value="1"/>
</dbReference>
<keyword evidence="4 11" id="KW-0808">Transferase</keyword>